<evidence type="ECO:0000256" key="16">
    <source>
        <dbReference type="ARBA" id="ARBA00023211"/>
    </source>
</evidence>
<keyword evidence="9 20" id="KW-0997">Cell inner membrane</keyword>
<dbReference type="Pfam" id="PF01066">
    <property type="entry name" value="CDP-OH_P_transf"/>
    <property type="match status" value="1"/>
</dbReference>
<keyword evidence="14 20" id="KW-0472">Membrane</keyword>
<feature type="transmembrane region" description="Helical" evidence="21">
    <location>
        <begin position="45"/>
        <end position="66"/>
    </location>
</feature>
<dbReference type="Proteomes" id="UP000223606">
    <property type="component" value="Chromosome 1"/>
</dbReference>
<evidence type="ECO:0000256" key="21">
    <source>
        <dbReference type="SAM" id="Phobius"/>
    </source>
</evidence>
<keyword evidence="11 21" id="KW-0812">Transmembrane</keyword>
<reference evidence="23" key="1">
    <citation type="submission" date="2017-09" db="EMBL/GenBank/DDBJ databases">
        <title>Genome sequence of Nannocystis excedens DSM 71.</title>
        <authorList>
            <person name="Blom J."/>
        </authorList>
    </citation>
    <scope>NUCLEOTIDE SEQUENCE [LARGE SCALE GENOMIC DNA]</scope>
    <source>
        <strain evidence="23">type strain: E19</strain>
    </source>
</reference>
<dbReference type="GO" id="GO:0050520">
    <property type="term" value="F:phosphatidylcholine synthase activity"/>
    <property type="evidence" value="ECO:0007669"/>
    <property type="project" value="UniProtKB-EC"/>
</dbReference>
<keyword evidence="17 20" id="KW-1208">Phospholipid metabolism</keyword>
<evidence type="ECO:0000256" key="19">
    <source>
        <dbReference type="ARBA" id="ARBA00037468"/>
    </source>
</evidence>
<keyword evidence="23" id="KW-1185">Reference proteome</keyword>
<organism evidence="22 23">
    <name type="scientific">Hartmannibacter diazotrophicus</name>
    <dbReference type="NCBI Taxonomy" id="1482074"/>
    <lineage>
        <taxon>Bacteria</taxon>
        <taxon>Pseudomonadati</taxon>
        <taxon>Pseudomonadota</taxon>
        <taxon>Alphaproteobacteria</taxon>
        <taxon>Hyphomicrobiales</taxon>
        <taxon>Pleomorphomonadaceae</taxon>
        <taxon>Hartmannibacter</taxon>
    </lineage>
</organism>
<keyword evidence="15 20" id="KW-0594">Phospholipid biosynthesis</keyword>
<evidence type="ECO:0000256" key="10">
    <source>
        <dbReference type="ARBA" id="ARBA00022679"/>
    </source>
</evidence>
<feature type="transmembrane region" description="Helical" evidence="21">
    <location>
        <begin position="12"/>
        <end position="39"/>
    </location>
</feature>
<evidence type="ECO:0000256" key="6">
    <source>
        <dbReference type="ARBA" id="ARBA00015623"/>
    </source>
</evidence>
<keyword evidence="7 20" id="KW-1003">Cell membrane</keyword>
<proteinExistence type="inferred from homology"/>
<feature type="transmembrane region" description="Helical" evidence="21">
    <location>
        <begin position="212"/>
        <end position="235"/>
    </location>
</feature>
<evidence type="ECO:0000256" key="15">
    <source>
        <dbReference type="ARBA" id="ARBA00023209"/>
    </source>
</evidence>
<keyword evidence="13 20" id="KW-0443">Lipid metabolism</keyword>
<evidence type="ECO:0000256" key="1">
    <source>
        <dbReference type="ARBA" id="ARBA00000958"/>
    </source>
</evidence>
<keyword evidence="8 20" id="KW-0444">Lipid biosynthesis</keyword>
<sequence length="239" mass="25664">MTPAAIVNKHQNALIALAVHAFTASGIVVAMLAAIAAYAQDWPKFFGLLGFALAIDGVDGPIARWLHVERRLPTFSGAALDFVVDYVTYVFLPAMALAAGGFGPTWISLALAGVIVFTSAMYFADTRMKMKNNAFRGFPAVWNGVIFLFFVFRPPIEVISVVTGLLAVLTFLPVAFVHPVRVVRWRPLTLLVCVVWSVCAVVALTSGLDVSFAVGAGLLLSSLYLALVSAVHQLLDLLK</sequence>
<dbReference type="InterPro" id="IPR043130">
    <property type="entry name" value="CDP-OH_PTrfase_TM_dom"/>
</dbReference>
<dbReference type="InterPro" id="IPR026027">
    <property type="entry name" value="PcS"/>
</dbReference>
<dbReference type="GO" id="GO:0008654">
    <property type="term" value="P:phospholipid biosynthetic process"/>
    <property type="evidence" value="ECO:0007669"/>
    <property type="project" value="UniProtKB-KW"/>
</dbReference>
<comment type="function">
    <text evidence="19 20">Condenses choline with CDP-diglyceride to produce phosphatidylcholine and CMP.</text>
</comment>
<evidence type="ECO:0000256" key="8">
    <source>
        <dbReference type="ARBA" id="ARBA00022516"/>
    </source>
</evidence>
<evidence type="ECO:0000256" key="20">
    <source>
        <dbReference type="PIRNR" id="PIRNR000851"/>
    </source>
</evidence>
<evidence type="ECO:0000256" key="2">
    <source>
        <dbReference type="ARBA" id="ARBA00001936"/>
    </source>
</evidence>
<feature type="transmembrane region" description="Helical" evidence="21">
    <location>
        <begin position="188"/>
        <end position="206"/>
    </location>
</feature>
<name>A0A2C9D8C4_9HYPH</name>
<evidence type="ECO:0000256" key="18">
    <source>
        <dbReference type="ARBA" id="ARBA00033321"/>
    </source>
</evidence>
<evidence type="ECO:0000256" key="11">
    <source>
        <dbReference type="ARBA" id="ARBA00022692"/>
    </source>
</evidence>
<feature type="transmembrane region" description="Helical" evidence="21">
    <location>
        <begin position="105"/>
        <end position="123"/>
    </location>
</feature>
<evidence type="ECO:0000256" key="4">
    <source>
        <dbReference type="ARBA" id="ARBA00010441"/>
    </source>
</evidence>
<dbReference type="AlphaFoldDB" id="A0A2C9D8C4"/>
<comment type="catalytic activity">
    <reaction evidence="1 20">
        <text>a CDP-1,2-diacyl-sn-glycerol + choline = a 1,2-diacyl-sn-glycero-3-phosphocholine + CMP + H(+)</text>
        <dbReference type="Rhea" id="RHEA:14597"/>
        <dbReference type="ChEBI" id="CHEBI:15354"/>
        <dbReference type="ChEBI" id="CHEBI:15378"/>
        <dbReference type="ChEBI" id="CHEBI:57643"/>
        <dbReference type="ChEBI" id="CHEBI:58332"/>
        <dbReference type="ChEBI" id="CHEBI:60377"/>
        <dbReference type="EC" id="2.7.8.24"/>
    </reaction>
</comment>
<dbReference type="EC" id="2.7.8.24" evidence="5 20"/>
<comment type="cofactor">
    <cofactor evidence="2 20">
        <name>Mn(2+)</name>
        <dbReference type="ChEBI" id="CHEBI:29035"/>
    </cofactor>
</comment>
<keyword evidence="10 20" id="KW-0808">Transferase</keyword>
<evidence type="ECO:0000256" key="17">
    <source>
        <dbReference type="ARBA" id="ARBA00023264"/>
    </source>
</evidence>
<evidence type="ECO:0000256" key="9">
    <source>
        <dbReference type="ARBA" id="ARBA00022519"/>
    </source>
</evidence>
<feature type="transmembrane region" description="Helical" evidence="21">
    <location>
        <begin position="158"/>
        <end position="176"/>
    </location>
</feature>
<evidence type="ECO:0000256" key="3">
    <source>
        <dbReference type="ARBA" id="ARBA00004429"/>
    </source>
</evidence>
<evidence type="ECO:0000313" key="23">
    <source>
        <dbReference type="Proteomes" id="UP000223606"/>
    </source>
</evidence>
<evidence type="ECO:0000256" key="14">
    <source>
        <dbReference type="ARBA" id="ARBA00023136"/>
    </source>
</evidence>
<comment type="similarity">
    <text evidence="4 20">Belongs to the CDP-alcohol phosphatidyltransferase class-I family.</text>
</comment>
<keyword evidence="12 21" id="KW-1133">Transmembrane helix</keyword>
<dbReference type="Gene3D" id="1.20.120.1760">
    <property type="match status" value="1"/>
</dbReference>
<dbReference type="InterPro" id="IPR000462">
    <property type="entry name" value="CDP-OH_P_trans"/>
</dbReference>
<evidence type="ECO:0000256" key="7">
    <source>
        <dbReference type="ARBA" id="ARBA00022475"/>
    </source>
</evidence>
<evidence type="ECO:0000313" key="22">
    <source>
        <dbReference type="EMBL" id="SON56001.1"/>
    </source>
</evidence>
<protein>
    <recommendedName>
        <fullName evidence="6 20">Phosphatidylcholine synthase</fullName>
        <shortName evidence="20">PC synthase</shortName>
        <shortName evidence="20">PCS</shortName>
        <ecNumber evidence="5 20">2.7.8.24</ecNumber>
    </recommendedName>
    <alternativeName>
        <fullName evidence="18 20">CDP-diglyceride-choline O-phosphatidyltransferase</fullName>
    </alternativeName>
</protein>
<dbReference type="PIRSF" id="PIRSF000851">
    <property type="entry name" value="PcS"/>
    <property type="match status" value="1"/>
</dbReference>
<evidence type="ECO:0000256" key="13">
    <source>
        <dbReference type="ARBA" id="ARBA00023098"/>
    </source>
</evidence>
<feature type="transmembrane region" description="Helical" evidence="21">
    <location>
        <begin position="135"/>
        <end position="152"/>
    </location>
</feature>
<comment type="subcellular location">
    <subcellularLocation>
        <location evidence="3 20">Cell inner membrane</location>
        <topology evidence="3 20">Multi-pass membrane protein</topology>
    </subcellularLocation>
</comment>
<dbReference type="GO" id="GO:0005886">
    <property type="term" value="C:plasma membrane"/>
    <property type="evidence" value="ECO:0007669"/>
    <property type="project" value="UniProtKB-SubCell"/>
</dbReference>
<gene>
    <name evidence="22" type="primary">pcs</name>
    <name evidence="22" type="ORF">HDIA_2460</name>
</gene>
<accession>A0A2C9D8C4</accession>
<dbReference type="KEGG" id="hdi:HDIA_2460"/>
<dbReference type="EMBL" id="LT960614">
    <property type="protein sequence ID" value="SON56001.1"/>
    <property type="molecule type" value="Genomic_DNA"/>
</dbReference>
<feature type="transmembrane region" description="Helical" evidence="21">
    <location>
        <begin position="78"/>
        <end position="99"/>
    </location>
</feature>
<evidence type="ECO:0000256" key="12">
    <source>
        <dbReference type="ARBA" id="ARBA00022989"/>
    </source>
</evidence>
<keyword evidence="16 20" id="KW-0464">Manganese</keyword>
<evidence type="ECO:0000256" key="5">
    <source>
        <dbReference type="ARBA" id="ARBA00013195"/>
    </source>
</evidence>